<evidence type="ECO:0000313" key="4">
    <source>
        <dbReference type="EMBL" id="SLN77074.1"/>
    </source>
</evidence>
<dbReference type="AlphaFoldDB" id="A0A1Y5TYZ1"/>
<feature type="transmembrane region" description="Helical" evidence="2">
    <location>
        <begin position="142"/>
        <end position="173"/>
    </location>
</feature>
<accession>A0A1Y5TYZ1</accession>
<dbReference type="EMBL" id="FWFR01000006">
    <property type="protein sequence ID" value="SLN77074.1"/>
    <property type="molecule type" value="Genomic_DNA"/>
</dbReference>
<proteinExistence type="predicted"/>
<dbReference type="InterPro" id="IPR018639">
    <property type="entry name" value="DUF2062"/>
</dbReference>
<evidence type="ECO:0000256" key="1">
    <source>
        <dbReference type="SAM" id="MobiDB-lite"/>
    </source>
</evidence>
<dbReference type="RefSeq" id="WP_085885608.1">
    <property type="nucleotide sequence ID" value="NZ_FWFR01000006.1"/>
</dbReference>
<evidence type="ECO:0000313" key="5">
    <source>
        <dbReference type="Proteomes" id="UP000193200"/>
    </source>
</evidence>
<feature type="transmembrane region" description="Helical" evidence="2">
    <location>
        <begin position="79"/>
        <end position="101"/>
    </location>
</feature>
<keyword evidence="5" id="KW-1185">Reference proteome</keyword>
<keyword evidence="2" id="KW-1133">Transmembrane helix</keyword>
<dbReference type="InParanoid" id="A0A1Y5TYZ1"/>
<feature type="compositionally biased region" description="Basic residues" evidence="1">
    <location>
        <begin position="183"/>
        <end position="195"/>
    </location>
</feature>
<organism evidence="4 5">
    <name type="scientific">Oceanibacterium hippocampi</name>
    <dbReference type="NCBI Taxonomy" id="745714"/>
    <lineage>
        <taxon>Bacteria</taxon>
        <taxon>Pseudomonadati</taxon>
        <taxon>Pseudomonadota</taxon>
        <taxon>Alphaproteobacteria</taxon>
        <taxon>Sneathiellales</taxon>
        <taxon>Sneathiellaceae</taxon>
        <taxon>Oceanibacterium</taxon>
    </lineage>
</organism>
<name>A0A1Y5TYZ1_9PROT</name>
<keyword evidence="2" id="KW-0812">Transmembrane</keyword>
<sequence length="204" mass="23216">MFRRRQNRPTHHRLRDFLWPTMGFRRFATYVAHRVARMPGTPYSLAAGFAWGSAVSFTPFVGLHFFLAALGAWATRANILASAIGTVVGNPWTFPFIWTFLYEVGSWLIGRDDPATAIGIGAALQRFWEAALNGEWAVLTHIAWSILLPMMVAAVPIAVIAWVATFYPLRFLIESYQNERRRRRGQGAKRRGRRRVNADEAPRQ</sequence>
<reference evidence="4 5" key="1">
    <citation type="submission" date="2017-03" db="EMBL/GenBank/DDBJ databases">
        <authorList>
            <person name="Afonso C.L."/>
            <person name="Miller P.J."/>
            <person name="Scott M.A."/>
            <person name="Spackman E."/>
            <person name="Goraichik I."/>
            <person name="Dimitrov K.M."/>
            <person name="Suarez D.L."/>
            <person name="Swayne D.E."/>
        </authorList>
    </citation>
    <scope>NUCLEOTIDE SEQUENCE [LARGE SCALE GENOMIC DNA]</scope>
    <source>
        <strain evidence="4 5">CECT 7691</strain>
    </source>
</reference>
<feature type="domain" description="DUF2062" evidence="3">
    <location>
        <begin position="26"/>
        <end position="181"/>
    </location>
</feature>
<feature type="transmembrane region" description="Helical" evidence="2">
    <location>
        <begin position="43"/>
        <end position="67"/>
    </location>
</feature>
<feature type="region of interest" description="Disordered" evidence="1">
    <location>
        <begin position="183"/>
        <end position="204"/>
    </location>
</feature>
<dbReference type="PANTHER" id="PTHR40547">
    <property type="entry name" value="SLL0298 PROTEIN"/>
    <property type="match status" value="1"/>
</dbReference>
<protein>
    <recommendedName>
        <fullName evidence="3">DUF2062 domain-containing protein</fullName>
    </recommendedName>
</protein>
<dbReference type="Proteomes" id="UP000193200">
    <property type="component" value="Unassembled WGS sequence"/>
</dbReference>
<gene>
    <name evidence="4" type="ORF">OCH7691_04270</name>
</gene>
<evidence type="ECO:0000259" key="3">
    <source>
        <dbReference type="Pfam" id="PF09835"/>
    </source>
</evidence>
<dbReference type="Pfam" id="PF09835">
    <property type="entry name" value="DUF2062"/>
    <property type="match status" value="1"/>
</dbReference>
<evidence type="ECO:0000256" key="2">
    <source>
        <dbReference type="SAM" id="Phobius"/>
    </source>
</evidence>
<dbReference type="PANTHER" id="PTHR40547:SF1">
    <property type="entry name" value="SLL0298 PROTEIN"/>
    <property type="match status" value="1"/>
</dbReference>
<keyword evidence="2" id="KW-0472">Membrane</keyword>
<dbReference type="OrthoDB" id="7360463at2"/>